<organism evidence="1 2">
    <name type="scientific">Marinomonas spartinae</name>
    <dbReference type="NCBI Taxonomy" id="1792290"/>
    <lineage>
        <taxon>Bacteria</taxon>
        <taxon>Pseudomonadati</taxon>
        <taxon>Pseudomonadota</taxon>
        <taxon>Gammaproteobacteria</taxon>
        <taxon>Oceanospirillales</taxon>
        <taxon>Oceanospirillaceae</taxon>
        <taxon>Marinomonas</taxon>
    </lineage>
</organism>
<accession>A0A1A8T999</accession>
<reference evidence="1 2" key="1">
    <citation type="submission" date="2016-06" db="EMBL/GenBank/DDBJ databases">
        <authorList>
            <person name="Kjaerup R.B."/>
            <person name="Dalgaard T.S."/>
            <person name="Juul-Madsen H.R."/>
        </authorList>
    </citation>
    <scope>NUCLEOTIDE SEQUENCE [LARGE SCALE GENOMIC DNA]</scope>
    <source>
        <strain evidence="1 2">CECT 8886</strain>
    </source>
</reference>
<evidence type="ECO:0000313" key="1">
    <source>
        <dbReference type="EMBL" id="SBS28544.1"/>
    </source>
</evidence>
<evidence type="ECO:0000313" key="2">
    <source>
        <dbReference type="Proteomes" id="UP000092544"/>
    </source>
</evidence>
<protein>
    <submittedName>
        <fullName evidence="1">Uncharacterized protein</fullName>
    </submittedName>
</protein>
<proteinExistence type="predicted"/>
<keyword evidence="2" id="KW-1185">Reference proteome</keyword>
<name>A0A1A8T999_9GAMM</name>
<gene>
    <name evidence="1" type="ORF">MSP8886_01218</name>
</gene>
<dbReference type="Proteomes" id="UP000092544">
    <property type="component" value="Unassembled WGS sequence"/>
</dbReference>
<dbReference type="EMBL" id="FLOB01000002">
    <property type="protein sequence ID" value="SBS28544.1"/>
    <property type="molecule type" value="Genomic_DNA"/>
</dbReference>
<dbReference type="AlphaFoldDB" id="A0A1A8T999"/>
<sequence>MQKSLSPFPKIVVDREPSRKNVEEKLDTDCESLLQKQRYFLGYYQASWL</sequence>